<keyword evidence="2" id="KW-0732">Signal</keyword>
<keyword evidence="1" id="KW-0812">Transmembrane</keyword>
<evidence type="ECO:0008006" key="5">
    <source>
        <dbReference type="Google" id="ProtNLM"/>
    </source>
</evidence>
<name>A0A7J6UYD2_THATH</name>
<feature type="chain" id="PRO_5029744626" description="Transmembrane protein" evidence="2">
    <location>
        <begin position="38"/>
        <end position="114"/>
    </location>
</feature>
<feature type="transmembrane region" description="Helical" evidence="1">
    <location>
        <begin position="79"/>
        <end position="102"/>
    </location>
</feature>
<evidence type="ECO:0000256" key="2">
    <source>
        <dbReference type="SAM" id="SignalP"/>
    </source>
</evidence>
<dbReference type="AlphaFoldDB" id="A0A7J6UYD2"/>
<sequence>MVELICFVACSLSICALSNSACACCLILFAFANSCSANSICLLDCCLASSANVFSAIASFSCSCACSFILVAMYIDSSVVFLAFGELFSAALLDLFLFTSFLSPWSHDPIESCN</sequence>
<dbReference type="Proteomes" id="UP000554482">
    <property type="component" value="Unassembled WGS sequence"/>
</dbReference>
<proteinExistence type="predicted"/>
<accession>A0A7J6UYD2</accession>
<organism evidence="3 4">
    <name type="scientific">Thalictrum thalictroides</name>
    <name type="common">Rue-anemone</name>
    <name type="synonym">Anemone thalictroides</name>
    <dbReference type="NCBI Taxonomy" id="46969"/>
    <lineage>
        <taxon>Eukaryota</taxon>
        <taxon>Viridiplantae</taxon>
        <taxon>Streptophyta</taxon>
        <taxon>Embryophyta</taxon>
        <taxon>Tracheophyta</taxon>
        <taxon>Spermatophyta</taxon>
        <taxon>Magnoliopsida</taxon>
        <taxon>Ranunculales</taxon>
        <taxon>Ranunculaceae</taxon>
        <taxon>Thalictroideae</taxon>
        <taxon>Thalictrum</taxon>
    </lineage>
</organism>
<feature type="signal peptide" evidence="2">
    <location>
        <begin position="1"/>
        <end position="37"/>
    </location>
</feature>
<gene>
    <name evidence="3" type="ORF">FRX31_033227</name>
</gene>
<dbReference type="EMBL" id="JABWDY010041724">
    <property type="protein sequence ID" value="KAF5177192.1"/>
    <property type="molecule type" value="Genomic_DNA"/>
</dbReference>
<keyword evidence="1" id="KW-0472">Membrane</keyword>
<keyword evidence="4" id="KW-1185">Reference proteome</keyword>
<protein>
    <recommendedName>
        <fullName evidence="5">Transmembrane protein</fullName>
    </recommendedName>
</protein>
<evidence type="ECO:0000313" key="4">
    <source>
        <dbReference type="Proteomes" id="UP000554482"/>
    </source>
</evidence>
<feature type="transmembrane region" description="Helical" evidence="1">
    <location>
        <begin position="47"/>
        <end position="72"/>
    </location>
</feature>
<keyword evidence="1" id="KW-1133">Transmembrane helix</keyword>
<reference evidence="3 4" key="1">
    <citation type="submission" date="2020-06" db="EMBL/GenBank/DDBJ databases">
        <title>Transcriptomic and genomic resources for Thalictrum thalictroides and T. hernandezii: Facilitating candidate gene discovery in an emerging model plant lineage.</title>
        <authorList>
            <person name="Arias T."/>
            <person name="Riano-Pachon D.M."/>
            <person name="Di Stilio V.S."/>
        </authorList>
    </citation>
    <scope>NUCLEOTIDE SEQUENCE [LARGE SCALE GENOMIC DNA]</scope>
    <source>
        <strain evidence="4">cv. WT478/WT964</strain>
        <tissue evidence="3">Leaves</tissue>
    </source>
</reference>
<comment type="caution">
    <text evidence="3">The sequence shown here is derived from an EMBL/GenBank/DDBJ whole genome shotgun (WGS) entry which is preliminary data.</text>
</comment>
<evidence type="ECO:0000256" key="1">
    <source>
        <dbReference type="SAM" id="Phobius"/>
    </source>
</evidence>
<evidence type="ECO:0000313" key="3">
    <source>
        <dbReference type="EMBL" id="KAF5177192.1"/>
    </source>
</evidence>